<dbReference type="NCBIfam" id="NF008305">
    <property type="entry name" value="PRK11097.1"/>
    <property type="match status" value="1"/>
</dbReference>
<evidence type="ECO:0000313" key="10">
    <source>
        <dbReference type="Proteomes" id="UP000594034"/>
    </source>
</evidence>
<protein>
    <recommendedName>
        <fullName evidence="3">cellulase</fullName>
        <ecNumber evidence="3">3.2.1.4</ecNumber>
    </recommendedName>
</protein>
<dbReference type="PRINTS" id="PR00735">
    <property type="entry name" value="GLHYDRLASE8"/>
</dbReference>
<evidence type="ECO:0000256" key="6">
    <source>
        <dbReference type="ARBA" id="ARBA00023295"/>
    </source>
</evidence>
<keyword evidence="7" id="KW-0119">Carbohydrate metabolism</keyword>
<dbReference type="Pfam" id="PF01270">
    <property type="entry name" value="Glyco_hydro_8"/>
    <property type="match status" value="1"/>
</dbReference>
<keyword evidence="4 9" id="KW-0378">Hydrolase</keyword>
<keyword evidence="6 9" id="KW-0326">Glycosidase</keyword>
<keyword evidence="7" id="KW-0624">Polysaccharide degradation</keyword>
<evidence type="ECO:0000256" key="1">
    <source>
        <dbReference type="ARBA" id="ARBA00000966"/>
    </source>
</evidence>
<dbReference type="Proteomes" id="UP000594034">
    <property type="component" value="Chromosome"/>
</dbReference>
<evidence type="ECO:0000256" key="4">
    <source>
        <dbReference type="ARBA" id="ARBA00022801"/>
    </source>
</evidence>
<reference evidence="9 10" key="1">
    <citation type="submission" date="2019-05" db="EMBL/GenBank/DDBJ databases">
        <title>OXA-830, a novel chromosomally encoded expanded-spectrum class D beta-lactamase in Aeromonas simiae.</title>
        <authorList>
            <person name="Zhou W."/>
            <person name="Chen Q."/>
        </authorList>
    </citation>
    <scope>NUCLEOTIDE SEQUENCE [LARGE SCALE GENOMIC DNA]</scope>
    <source>
        <strain evidence="9 10">A6</strain>
    </source>
</reference>
<evidence type="ECO:0000256" key="5">
    <source>
        <dbReference type="ARBA" id="ARBA00023001"/>
    </source>
</evidence>
<evidence type="ECO:0000256" key="2">
    <source>
        <dbReference type="ARBA" id="ARBA00009209"/>
    </source>
</evidence>
<feature type="signal peptide" evidence="8">
    <location>
        <begin position="1"/>
        <end position="20"/>
    </location>
</feature>
<dbReference type="InterPro" id="IPR002037">
    <property type="entry name" value="Glyco_hydro_8"/>
</dbReference>
<dbReference type="InterPro" id="IPR008928">
    <property type="entry name" value="6-hairpin_glycosidase_sf"/>
</dbReference>
<accession>A0A5J6X266</accession>
<dbReference type="AlphaFoldDB" id="A0A5J6X266"/>
<evidence type="ECO:0000256" key="7">
    <source>
        <dbReference type="ARBA" id="ARBA00023326"/>
    </source>
</evidence>
<dbReference type="GO" id="GO:0030245">
    <property type="term" value="P:cellulose catabolic process"/>
    <property type="evidence" value="ECO:0007669"/>
    <property type="project" value="UniProtKB-KW"/>
</dbReference>
<dbReference type="InterPro" id="IPR012341">
    <property type="entry name" value="6hp_glycosidase-like_sf"/>
</dbReference>
<dbReference type="GO" id="GO:0008810">
    <property type="term" value="F:cellulase activity"/>
    <property type="evidence" value="ECO:0007669"/>
    <property type="project" value="UniProtKB-EC"/>
</dbReference>
<comment type="similarity">
    <text evidence="2">Belongs to the glycosyl hydrolase 8 (cellulase D) family.</text>
</comment>
<dbReference type="Gene3D" id="1.50.10.10">
    <property type="match status" value="1"/>
</dbReference>
<evidence type="ECO:0000313" key="9">
    <source>
        <dbReference type="EMBL" id="QFI56764.1"/>
    </source>
</evidence>
<evidence type="ECO:0000256" key="3">
    <source>
        <dbReference type="ARBA" id="ARBA00012601"/>
    </source>
</evidence>
<keyword evidence="10" id="KW-1185">Reference proteome</keyword>
<gene>
    <name evidence="9" type="primary">bcsZ</name>
    <name evidence="9" type="ORF">FE240_16180</name>
</gene>
<name>A0A5J6X266_9GAMM</name>
<dbReference type="EC" id="3.2.1.4" evidence="3"/>
<keyword evidence="5" id="KW-0136">Cellulose degradation</keyword>
<dbReference type="SUPFAM" id="SSF48208">
    <property type="entry name" value="Six-hairpin glycosidases"/>
    <property type="match status" value="1"/>
</dbReference>
<dbReference type="KEGG" id="asim:FE240_16180"/>
<dbReference type="EMBL" id="CP040449">
    <property type="protein sequence ID" value="QFI56764.1"/>
    <property type="molecule type" value="Genomic_DNA"/>
</dbReference>
<sequence length="366" mass="40543">MKTLCGGLLLWALSMLPAMADCDWPEWQRFKQDYISEDGRVIDPAGGQRITTSEGQSYGLFFALVNNDKETFDRLLQWTELQLSRGDLTGFLPAWLWGERPDGSWGVLDENSASDSDLWIAYTLLEAGRLWDNHSYEAVGTMLLRRVAREEVARLPGLGPIALPGAHGFAAEGRWTLNPSYLPPQLLARFEPMLGPWKEMRALLPRFLSESAPKGFAPDWIDWSGTTGWQVSEGKGPLGGYDAIRVYLWIGMLSDEDPAKAALLQHYAPMRTLLAEGKVPEKVDAQTGQVSSWGGRGFAAALLPLMQGQPGLETLREQVRQQGMDADAYFGSVLTLFGSGWDQGRYRFAADGTLVPNWSATCQDAH</sequence>
<evidence type="ECO:0000256" key="8">
    <source>
        <dbReference type="SAM" id="SignalP"/>
    </source>
</evidence>
<proteinExistence type="inferred from homology"/>
<organism evidence="9 10">
    <name type="scientific">Aeromonas simiae</name>
    <dbReference type="NCBI Taxonomy" id="218936"/>
    <lineage>
        <taxon>Bacteria</taxon>
        <taxon>Pseudomonadati</taxon>
        <taxon>Pseudomonadota</taxon>
        <taxon>Gammaproteobacteria</taxon>
        <taxon>Aeromonadales</taxon>
        <taxon>Aeromonadaceae</taxon>
        <taxon>Aeromonas</taxon>
    </lineage>
</organism>
<keyword evidence="8" id="KW-0732">Signal</keyword>
<feature type="chain" id="PRO_5023807974" description="cellulase" evidence="8">
    <location>
        <begin position="21"/>
        <end position="366"/>
    </location>
</feature>
<comment type="catalytic activity">
    <reaction evidence="1">
        <text>Endohydrolysis of (1-&gt;4)-beta-D-glucosidic linkages in cellulose, lichenin and cereal beta-D-glucans.</text>
        <dbReference type="EC" id="3.2.1.4"/>
    </reaction>
</comment>